<dbReference type="HOGENOM" id="CLU_027551_4_0_10"/>
<dbReference type="Pfam" id="PF02230">
    <property type="entry name" value="Abhydrolase_2"/>
    <property type="match status" value="1"/>
</dbReference>
<keyword evidence="7" id="KW-0624">Polysaccharide degradation</keyword>
<evidence type="ECO:0000256" key="3">
    <source>
        <dbReference type="ARBA" id="ARBA00022651"/>
    </source>
</evidence>
<dbReference type="GO" id="GO:0005576">
    <property type="term" value="C:extracellular region"/>
    <property type="evidence" value="ECO:0007669"/>
    <property type="project" value="UniProtKB-SubCell"/>
</dbReference>
<name>H1Y1I6_9SPHI</name>
<dbReference type="SUPFAM" id="SSF53474">
    <property type="entry name" value="alpha/beta-Hydrolases"/>
    <property type="match status" value="1"/>
</dbReference>
<dbReference type="OrthoDB" id="699118at2"/>
<dbReference type="InterPro" id="IPR029058">
    <property type="entry name" value="AB_hydrolase_fold"/>
</dbReference>
<evidence type="ECO:0000256" key="5">
    <source>
        <dbReference type="ARBA" id="ARBA00022801"/>
    </source>
</evidence>
<feature type="chain" id="PRO_5003558115" evidence="8">
    <location>
        <begin position="19"/>
        <end position="293"/>
    </location>
</feature>
<evidence type="ECO:0000313" key="11">
    <source>
        <dbReference type="Proteomes" id="UP000002774"/>
    </source>
</evidence>
<dbReference type="InterPro" id="IPR043595">
    <property type="entry name" value="FaeB/C/D"/>
</dbReference>
<feature type="signal peptide" evidence="8">
    <location>
        <begin position="1"/>
        <end position="18"/>
    </location>
</feature>
<gene>
    <name evidence="10" type="ORF">Mucpa_6811</name>
</gene>
<evidence type="ECO:0000256" key="2">
    <source>
        <dbReference type="ARBA" id="ARBA00022525"/>
    </source>
</evidence>
<dbReference type="eggNOG" id="COG3509">
    <property type="taxonomic scope" value="Bacteria"/>
</dbReference>
<evidence type="ECO:0000259" key="9">
    <source>
        <dbReference type="Pfam" id="PF02230"/>
    </source>
</evidence>
<accession>H1Y1I6</accession>
<dbReference type="RefSeq" id="WP_008512887.1">
    <property type="nucleotide sequence ID" value="NZ_CM001403.1"/>
</dbReference>
<dbReference type="GO" id="GO:0030600">
    <property type="term" value="F:feruloyl esterase activity"/>
    <property type="evidence" value="ECO:0007669"/>
    <property type="project" value="InterPro"/>
</dbReference>
<dbReference type="PANTHER" id="PTHR38050:SF2">
    <property type="entry name" value="FERULOYL ESTERASE C-RELATED"/>
    <property type="match status" value="1"/>
</dbReference>
<comment type="subcellular location">
    <subcellularLocation>
        <location evidence="1">Secreted</location>
    </subcellularLocation>
</comment>
<keyword evidence="6" id="KW-0119">Carbohydrate metabolism</keyword>
<evidence type="ECO:0000256" key="4">
    <source>
        <dbReference type="ARBA" id="ARBA00022729"/>
    </source>
</evidence>
<dbReference type="Proteomes" id="UP000002774">
    <property type="component" value="Chromosome"/>
</dbReference>
<dbReference type="InterPro" id="IPR003140">
    <property type="entry name" value="PLipase/COase/thioEstase"/>
</dbReference>
<dbReference type="Gene3D" id="3.40.50.1820">
    <property type="entry name" value="alpha/beta hydrolase"/>
    <property type="match status" value="1"/>
</dbReference>
<protein>
    <submittedName>
        <fullName evidence="10">Phospholipase/Carboxylesterase</fullName>
    </submittedName>
</protein>
<evidence type="ECO:0000256" key="7">
    <source>
        <dbReference type="ARBA" id="ARBA00023326"/>
    </source>
</evidence>
<feature type="domain" description="Phospholipase/carboxylesterase/thioesterase" evidence="9">
    <location>
        <begin position="105"/>
        <end position="196"/>
    </location>
</feature>
<dbReference type="PANTHER" id="PTHR38050">
    <property type="match status" value="1"/>
</dbReference>
<dbReference type="AlphaFoldDB" id="H1Y1I6"/>
<evidence type="ECO:0000313" key="10">
    <source>
        <dbReference type="EMBL" id="EHQ30860.1"/>
    </source>
</evidence>
<keyword evidence="11" id="KW-1185">Reference proteome</keyword>
<dbReference type="GO" id="GO:0045493">
    <property type="term" value="P:xylan catabolic process"/>
    <property type="evidence" value="ECO:0007669"/>
    <property type="project" value="UniProtKB-KW"/>
</dbReference>
<sequence length="293" mass="32988">MKFIYCLLLLSFSTFAMAQNPLKKEKISINNIERDFTTYLPTAFNDQHHLPVVIALHGALASPKGMFRLADFRPIADKEKFIVVCPASKHGWQDSRDVNEIDDVKFIDQLITYLVDTYHADANRIYLTGISKGGFLVSRLSCQLSNKIAAVAIVSATLDSNEGYQPVNPLPIMFIHGSKDHIVSYNGGKMFGRKIYSHQQIIKKWVDLDQCNPKPQVTQIPDTANDGTSIVKEEYTNHKNGLKVIGYTVNNGGHTWPGGWQYLPAFIVGKTTMNLNACQTIWDFFKPYQLNSL</sequence>
<evidence type="ECO:0000256" key="8">
    <source>
        <dbReference type="SAM" id="SignalP"/>
    </source>
</evidence>
<keyword evidence="3" id="KW-0858">Xylan degradation</keyword>
<evidence type="ECO:0000256" key="1">
    <source>
        <dbReference type="ARBA" id="ARBA00004613"/>
    </source>
</evidence>
<keyword evidence="4 8" id="KW-0732">Signal</keyword>
<reference evidence="10" key="1">
    <citation type="submission" date="2011-09" db="EMBL/GenBank/DDBJ databases">
        <title>The permanent draft genome of Mucilaginibacter paludis DSM 18603.</title>
        <authorList>
            <consortium name="US DOE Joint Genome Institute (JGI-PGF)"/>
            <person name="Lucas S."/>
            <person name="Han J."/>
            <person name="Lapidus A."/>
            <person name="Bruce D."/>
            <person name="Goodwin L."/>
            <person name="Pitluck S."/>
            <person name="Peters L."/>
            <person name="Kyrpides N."/>
            <person name="Mavromatis K."/>
            <person name="Ivanova N."/>
            <person name="Mikhailova N."/>
            <person name="Held B."/>
            <person name="Detter J.C."/>
            <person name="Tapia R."/>
            <person name="Han C."/>
            <person name="Land M."/>
            <person name="Hauser L."/>
            <person name="Markowitz V."/>
            <person name="Cheng J.-F."/>
            <person name="Hugenholtz P."/>
            <person name="Woyke T."/>
            <person name="Wu D."/>
            <person name="Tindall B."/>
            <person name="Brambilla E."/>
            <person name="Klenk H.-P."/>
            <person name="Eisen J.A."/>
        </authorList>
    </citation>
    <scope>NUCLEOTIDE SEQUENCE [LARGE SCALE GENOMIC DNA]</scope>
    <source>
        <strain evidence="10">DSM 18603</strain>
    </source>
</reference>
<organism evidence="10 11">
    <name type="scientific">Mucilaginibacter paludis DSM 18603</name>
    <dbReference type="NCBI Taxonomy" id="714943"/>
    <lineage>
        <taxon>Bacteria</taxon>
        <taxon>Pseudomonadati</taxon>
        <taxon>Bacteroidota</taxon>
        <taxon>Sphingobacteriia</taxon>
        <taxon>Sphingobacteriales</taxon>
        <taxon>Sphingobacteriaceae</taxon>
        <taxon>Mucilaginibacter</taxon>
    </lineage>
</organism>
<proteinExistence type="predicted"/>
<evidence type="ECO:0000256" key="6">
    <source>
        <dbReference type="ARBA" id="ARBA00023277"/>
    </source>
</evidence>
<keyword evidence="5" id="KW-0378">Hydrolase</keyword>
<dbReference type="EMBL" id="CM001403">
    <property type="protein sequence ID" value="EHQ30860.1"/>
    <property type="molecule type" value="Genomic_DNA"/>
</dbReference>
<keyword evidence="2" id="KW-0964">Secreted</keyword>